<organism evidence="3 4">
    <name type="scientific">Heliocybe sulcata</name>
    <dbReference type="NCBI Taxonomy" id="5364"/>
    <lineage>
        <taxon>Eukaryota</taxon>
        <taxon>Fungi</taxon>
        <taxon>Dikarya</taxon>
        <taxon>Basidiomycota</taxon>
        <taxon>Agaricomycotina</taxon>
        <taxon>Agaricomycetes</taxon>
        <taxon>Gloeophyllales</taxon>
        <taxon>Gloeophyllaceae</taxon>
        <taxon>Heliocybe</taxon>
    </lineage>
</organism>
<dbReference type="OrthoDB" id="3365917at2759"/>
<evidence type="ECO:0000256" key="1">
    <source>
        <dbReference type="SAM" id="MobiDB-lite"/>
    </source>
</evidence>
<feature type="transmembrane region" description="Helical" evidence="2">
    <location>
        <begin position="310"/>
        <end position="331"/>
    </location>
</feature>
<keyword evidence="2" id="KW-0812">Transmembrane</keyword>
<evidence type="ECO:0000313" key="4">
    <source>
        <dbReference type="Proteomes" id="UP000305948"/>
    </source>
</evidence>
<keyword evidence="2" id="KW-1133">Transmembrane helix</keyword>
<feature type="region of interest" description="Disordered" evidence="1">
    <location>
        <begin position="21"/>
        <end position="74"/>
    </location>
</feature>
<feature type="compositionally biased region" description="Gly residues" evidence="1">
    <location>
        <begin position="27"/>
        <end position="43"/>
    </location>
</feature>
<accession>A0A5C3MMW3</accession>
<dbReference type="AlphaFoldDB" id="A0A5C3MMW3"/>
<feature type="compositionally biased region" description="Low complexity" evidence="1">
    <location>
        <begin position="44"/>
        <end position="74"/>
    </location>
</feature>
<dbReference type="STRING" id="5364.A0A5C3MMW3"/>
<dbReference type="EMBL" id="ML213528">
    <property type="protein sequence ID" value="TFK46614.1"/>
    <property type="molecule type" value="Genomic_DNA"/>
</dbReference>
<protein>
    <submittedName>
        <fullName evidence="3">Uncharacterized protein</fullName>
    </submittedName>
</protein>
<reference evidence="3 4" key="1">
    <citation type="journal article" date="2019" name="Nat. Ecol. Evol.">
        <title>Megaphylogeny resolves global patterns of mushroom evolution.</title>
        <authorList>
            <person name="Varga T."/>
            <person name="Krizsan K."/>
            <person name="Foldi C."/>
            <person name="Dima B."/>
            <person name="Sanchez-Garcia M."/>
            <person name="Sanchez-Ramirez S."/>
            <person name="Szollosi G.J."/>
            <person name="Szarkandi J.G."/>
            <person name="Papp V."/>
            <person name="Albert L."/>
            <person name="Andreopoulos W."/>
            <person name="Angelini C."/>
            <person name="Antonin V."/>
            <person name="Barry K.W."/>
            <person name="Bougher N.L."/>
            <person name="Buchanan P."/>
            <person name="Buyck B."/>
            <person name="Bense V."/>
            <person name="Catcheside P."/>
            <person name="Chovatia M."/>
            <person name="Cooper J."/>
            <person name="Damon W."/>
            <person name="Desjardin D."/>
            <person name="Finy P."/>
            <person name="Geml J."/>
            <person name="Haridas S."/>
            <person name="Hughes K."/>
            <person name="Justo A."/>
            <person name="Karasinski D."/>
            <person name="Kautmanova I."/>
            <person name="Kiss B."/>
            <person name="Kocsube S."/>
            <person name="Kotiranta H."/>
            <person name="LaButti K.M."/>
            <person name="Lechner B.E."/>
            <person name="Liimatainen K."/>
            <person name="Lipzen A."/>
            <person name="Lukacs Z."/>
            <person name="Mihaltcheva S."/>
            <person name="Morgado L.N."/>
            <person name="Niskanen T."/>
            <person name="Noordeloos M.E."/>
            <person name="Ohm R.A."/>
            <person name="Ortiz-Santana B."/>
            <person name="Ovrebo C."/>
            <person name="Racz N."/>
            <person name="Riley R."/>
            <person name="Savchenko A."/>
            <person name="Shiryaev A."/>
            <person name="Soop K."/>
            <person name="Spirin V."/>
            <person name="Szebenyi C."/>
            <person name="Tomsovsky M."/>
            <person name="Tulloss R.E."/>
            <person name="Uehling J."/>
            <person name="Grigoriev I.V."/>
            <person name="Vagvolgyi C."/>
            <person name="Papp T."/>
            <person name="Martin F.M."/>
            <person name="Miettinen O."/>
            <person name="Hibbett D.S."/>
            <person name="Nagy L.G."/>
        </authorList>
    </citation>
    <scope>NUCLEOTIDE SEQUENCE [LARGE SCALE GENOMIC DNA]</scope>
    <source>
        <strain evidence="3 4">OMC1185</strain>
    </source>
</reference>
<evidence type="ECO:0000313" key="3">
    <source>
        <dbReference type="EMBL" id="TFK46614.1"/>
    </source>
</evidence>
<sequence>MPSFTELVRSKRIVGAGADGLVLFPRKGGGGGGHGGGHGGGSSSGSKASDSKSSSSSKTSGSTSSSSKPSTFSLSSNIGASGKSAAAYSSGGGKSFTLSSSSPFPGRQAGGGARSQVYGTWQYGSGYPYGSSGSYVDNRPFPYVFWPVPIAPHYYGSDTYAGYSGTVRPGGSVSTAIVTGNGFPNTTEIYRIIGDQMSVQAVLDALVTNCTVKNTTLQSFTPEVYAYPQPEQMIQWYRASTFGLGLDSYNNTAALPSNMPSSNETQPPTLSSATPLPSGLNMTFLTCINATIAASVPLVDPPSSKHLSSLAISGIVIGGIVGLVVVFVCIASCCKSCHLRPAACCRRRGSKNAKFVEEPMDTGAAREEKVPMMNGQNHTHEDEESNVSSAENLKGL</sequence>
<keyword evidence="2" id="KW-0472">Membrane</keyword>
<feature type="region of interest" description="Disordered" evidence="1">
    <location>
        <begin position="359"/>
        <end position="396"/>
    </location>
</feature>
<dbReference type="Proteomes" id="UP000305948">
    <property type="component" value="Unassembled WGS sequence"/>
</dbReference>
<feature type="compositionally biased region" description="Polar residues" evidence="1">
    <location>
        <begin position="386"/>
        <end position="396"/>
    </location>
</feature>
<name>A0A5C3MMW3_9AGAM</name>
<keyword evidence="4" id="KW-1185">Reference proteome</keyword>
<evidence type="ECO:0000256" key="2">
    <source>
        <dbReference type="SAM" id="Phobius"/>
    </source>
</evidence>
<proteinExistence type="predicted"/>
<gene>
    <name evidence="3" type="ORF">OE88DRAFT_1667219</name>
</gene>